<evidence type="ECO:0000256" key="5">
    <source>
        <dbReference type="ARBA" id="ARBA00023136"/>
    </source>
</evidence>
<accession>A0ABQ2CJ11</accession>
<feature type="region of interest" description="Disordered" evidence="6">
    <location>
        <begin position="361"/>
        <end position="390"/>
    </location>
</feature>
<dbReference type="RefSeq" id="WP_188634994.1">
    <property type="nucleotide sequence ID" value="NZ_BMNN01000001.1"/>
</dbReference>
<keyword evidence="9" id="KW-1185">Reference proteome</keyword>
<dbReference type="PANTHER" id="PTHR21716">
    <property type="entry name" value="TRANSMEMBRANE PROTEIN"/>
    <property type="match status" value="1"/>
</dbReference>
<evidence type="ECO:0000256" key="7">
    <source>
        <dbReference type="SAM" id="Phobius"/>
    </source>
</evidence>
<sequence length="390" mass="41625">MSTPPSPTIVSSHSVARWLLLLVVVAGIYFFHGFIVPVLAALIVAFASWPLYQHLLRLCGGRRNLASAIAIVLILVVIVVPLTMALSFALEEAQSWMAWLVEANRVGAEVPGWIAALPFVGIWLAEQWNEYLNHPHAISEIIQMASGQHLGNVSRVIMTMSGKAFSLALALLFMLITLFFLYRDGRTLVAQLDRVGEGVLPARWQRFSRMVPATVTATVIGMGLIAIGEGIVLGIAYWIAGVPSPVALGVITGVMALIPGGAPLAFTLVSLYLVGSGDLFAGVALFIWGSVELFIVDKTIRPSLVGGPIKLPFLLTFFGLIGGVTTMGLVGLFVGPVLMSLLLAIWREWVHDGDPLLLIEPTRPPSAGGPVQRSPGDSDSPLARAPSESG</sequence>
<feature type="transmembrane region" description="Helical" evidence="7">
    <location>
        <begin position="64"/>
        <end position="90"/>
    </location>
</feature>
<name>A0ABQ2CJ11_9GAMM</name>
<feature type="transmembrane region" description="Helical" evidence="7">
    <location>
        <begin position="164"/>
        <end position="182"/>
    </location>
</feature>
<evidence type="ECO:0000313" key="9">
    <source>
        <dbReference type="Proteomes" id="UP000633263"/>
    </source>
</evidence>
<comment type="similarity">
    <text evidence="2">Belongs to the autoinducer-2 exporter (AI-2E) (TC 2.A.86) family.</text>
</comment>
<feature type="transmembrane region" description="Helical" evidence="7">
    <location>
        <begin position="20"/>
        <end position="52"/>
    </location>
</feature>
<evidence type="ECO:0000256" key="6">
    <source>
        <dbReference type="SAM" id="MobiDB-lite"/>
    </source>
</evidence>
<feature type="transmembrane region" description="Helical" evidence="7">
    <location>
        <begin position="246"/>
        <end position="273"/>
    </location>
</feature>
<evidence type="ECO:0000313" key="8">
    <source>
        <dbReference type="EMBL" id="GGI91506.1"/>
    </source>
</evidence>
<feature type="transmembrane region" description="Helical" evidence="7">
    <location>
        <begin position="317"/>
        <end position="346"/>
    </location>
</feature>
<organism evidence="8 9">
    <name type="scientific">Halopseudomonas pertucinogena</name>
    <dbReference type="NCBI Taxonomy" id="86175"/>
    <lineage>
        <taxon>Bacteria</taxon>
        <taxon>Pseudomonadati</taxon>
        <taxon>Pseudomonadota</taxon>
        <taxon>Gammaproteobacteria</taxon>
        <taxon>Pseudomonadales</taxon>
        <taxon>Pseudomonadaceae</taxon>
        <taxon>Halopseudomonas</taxon>
    </lineage>
</organism>
<comment type="subcellular location">
    <subcellularLocation>
        <location evidence="1">Membrane</location>
        <topology evidence="1">Multi-pass membrane protein</topology>
    </subcellularLocation>
</comment>
<evidence type="ECO:0000256" key="2">
    <source>
        <dbReference type="ARBA" id="ARBA00009773"/>
    </source>
</evidence>
<evidence type="ECO:0000256" key="3">
    <source>
        <dbReference type="ARBA" id="ARBA00022692"/>
    </source>
</evidence>
<protein>
    <submittedName>
        <fullName evidence="8">AI-2E family transporter</fullName>
    </submittedName>
</protein>
<comment type="caution">
    <text evidence="8">The sequence shown here is derived from an EMBL/GenBank/DDBJ whole genome shotgun (WGS) entry which is preliminary data.</text>
</comment>
<gene>
    <name evidence="8" type="ORF">GCM10009083_04910</name>
</gene>
<evidence type="ECO:0000256" key="4">
    <source>
        <dbReference type="ARBA" id="ARBA00022989"/>
    </source>
</evidence>
<feature type="transmembrane region" description="Helical" evidence="7">
    <location>
        <begin position="279"/>
        <end position="296"/>
    </location>
</feature>
<feature type="transmembrane region" description="Helical" evidence="7">
    <location>
        <begin position="213"/>
        <end position="239"/>
    </location>
</feature>
<dbReference type="PANTHER" id="PTHR21716:SF61">
    <property type="entry name" value="BLR8064 PROTEIN"/>
    <property type="match status" value="1"/>
</dbReference>
<dbReference type="Pfam" id="PF01594">
    <property type="entry name" value="AI-2E_transport"/>
    <property type="match status" value="1"/>
</dbReference>
<dbReference type="Proteomes" id="UP000633263">
    <property type="component" value="Unassembled WGS sequence"/>
</dbReference>
<reference evidence="9" key="1">
    <citation type="journal article" date="2019" name="Int. J. Syst. Evol. Microbiol.">
        <title>The Global Catalogue of Microorganisms (GCM) 10K type strain sequencing project: providing services to taxonomists for standard genome sequencing and annotation.</title>
        <authorList>
            <consortium name="The Broad Institute Genomics Platform"/>
            <consortium name="The Broad Institute Genome Sequencing Center for Infectious Disease"/>
            <person name="Wu L."/>
            <person name="Ma J."/>
        </authorList>
    </citation>
    <scope>NUCLEOTIDE SEQUENCE [LARGE SCALE GENOMIC DNA]</scope>
    <source>
        <strain evidence="9">JCM 11590</strain>
    </source>
</reference>
<keyword evidence="5 7" id="KW-0472">Membrane</keyword>
<keyword evidence="3 7" id="KW-0812">Transmembrane</keyword>
<proteinExistence type="inferred from homology"/>
<evidence type="ECO:0000256" key="1">
    <source>
        <dbReference type="ARBA" id="ARBA00004141"/>
    </source>
</evidence>
<keyword evidence="4 7" id="KW-1133">Transmembrane helix</keyword>
<dbReference type="EMBL" id="BMNN01000001">
    <property type="protein sequence ID" value="GGI91506.1"/>
    <property type="molecule type" value="Genomic_DNA"/>
</dbReference>
<dbReference type="InterPro" id="IPR002549">
    <property type="entry name" value="AI-2E-like"/>
</dbReference>